<protein>
    <recommendedName>
        <fullName evidence="3">Right handed beta helix domain-containing protein</fullName>
    </recommendedName>
</protein>
<gene>
    <name evidence="1" type="ORF">CGOC_LOCUS11981</name>
</gene>
<evidence type="ECO:0008006" key="3">
    <source>
        <dbReference type="Google" id="ProtNLM"/>
    </source>
</evidence>
<accession>A0A3P7N5L4</accession>
<proteinExistence type="predicted"/>
<dbReference type="AlphaFoldDB" id="A0A3P7N5L4"/>
<dbReference type="SMART" id="SM00710">
    <property type="entry name" value="PbH1"/>
    <property type="match status" value="3"/>
</dbReference>
<dbReference type="InterPro" id="IPR006626">
    <property type="entry name" value="PbH1"/>
</dbReference>
<organism evidence="1 2">
    <name type="scientific">Cylicostephanus goldi</name>
    <name type="common">Nematode worm</name>
    <dbReference type="NCBI Taxonomy" id="71465"/>
    <lineage>
        <taxon>Eukaryota</taxon>
        <taxon>Metazoa</taxon>
        <taxon>Ecdysozoa</taxon>
        <taxon>Nematoda</taxon>
        <taxon>Chromadorea</taxon>
        <taxon>Rhabditida</taxon>
        <taxon>Rhabditina</taxon>
        <taxon>Rhabditomorpha</taxon>
        <taxon>Strongyloidea</taxon>
        <taxon>Strongylidae</taxon>
        <taxon>Cylicostephanus</taxon>
    </lineage>
</organism>
<sequence>MLAGPVLIANSTFSWNRGHGIAVDNTTDGRVFINSTRIENNYGDGVWYRQKIGSNLLNHGLRERRDYANFAFAEEKPRADICREHTLPISSTHLVVCDATEEKNACALERMRIPIVDGTYPQTVSLRAGVTPLFLALEHHQEGNTAGYVVGDVDVLFRVHASVTDKAFYGLNITNSIINGNIGNGVFSKDIRERTALSNVTVNLNQGLAGFLVKELHSITTTLCLSLPCIKRSYSRDDLLITYFIYQLLLLAISGVES</sequence>
<dbReference type="Proteomes" id="UP000271889">
    <property type="component" value="Unassembled WGS sequence"/>
</dbReference>
<keyword evidence="2" id="KW-1185">Reference proteome</keyword>
<dbReference type="EMBL" id="UYRV01119887">
    <property type="protein sequence ID" value="VDN31973.1"/>
    <property type="molecule type" value="Genomic_DNA"/>
</dbReference>
<evidence type="ECO:0000313" key="2">
    <source>
        <dbReference type="Proteomes" id="UP000271889"/>
    </source>
</evidence>
<dbReference type="OrthoDB" id="5875765at2759"/>
<evidence type="ECO:0000313" key="1">
    <source>
        <dbReference type="EMBL" id="VDN31973.1"/>
    </source>
</evidence>
<name>A0A3P7N5L4_CYLGO</name>
<reference evidence="1 2" key="1">
    <citation type="submission" date="2018-11" db="EMBL/GenBank/DDBJ databases">
        <authorList>
            <consortium name="Pathogen Informatics"/>
        </authorList>
    </citation>
    <scope>NUCLEOTIDE SEQUENCE [LARGE SCALE GENOMIC DNA]</scope>
</reference>